<evidence type="ECO:0000256" key="4">
    <source>
        <dbReference type="ARBA" id="ARBA00022764"/>
    </source>
</evidence>
<dbReference type="NCBIfam" id="NF011782">
    <property type="entry name" value="PRK15246.1"/>
    <property type="match status" value="1"/>
</dbReference>
<name>A0A7X2MLF4_ENTAG</name>
<dbReference type="InterPro" id="IPR013783">
    <property type="entry name" value="Ig-like_fold"/>
</dbReference>
<reference evidence="9 10" key="1">
    <citation type="submission" date="2019-11" db="EMBL/GenBank/DDBJ databases">
        <title>Draft Genome Sequence of Plant Growth-Promoting Rhizosphere-Associated Bacteria.</title>
        <authorList>
            <person name="Vasilyev I.Y."/>
            <person name="Radchenko V."/>
            <person name="Ilnitskaya E.V."/>
        </authorList>
    </citation>
    <scope>NUCLEOTIDE SEQUENCE [LARGE SCALE GENOMIC DNA]</scope>
    <source>
        <strain evidence="9 10">VRA_MhP_f</strain>
    </source>
</reference>
<feature type="domain" description="Pili assembly chaperone N-terminal" evidence="7">
    <location>
        <begin position="29"/>
        <end position="152"/>
    </location>
</feature>
<dbReference type="GO" id="GO:0030288">
    <property type="term" value="C:outer membrane-bounded periplasmic space"/>
    <property type="evidence" value="ECO:0007669"/>
    <property type="project" value="InterPro"/>
</dbReference>
<dbReference type="Gene3D" id="2.60.40.10">
    <property type="entry name" value="Immunoglobulins"/>
    <property type="match status" value="2"/>
</dbReference>
<dbReference type="InterPro" id="IPR008962">
    <property type="entry name" value="PapD-like_sf"/>
</dbReference>
<evidence type="ECO:0000256" key="3">
    <source>
        <dbReference type="ARBA" id="ARBA00022729"/>
    </source>
</evidence>
<accession>A0A7X2MLF4</accession>
<dbReference type="InterPro" id="IPR050643">
    <property type="entry name" value="Periplasmic_pilus_chap"/>
</dbReference>
<dbReference type="InterPro" id="IPR018046">
    <property type="entry name" value="Pili_assmbl_chaperone_CS"/>
</dbReference>
<comment type="subcellular location">
    <subcellularLocation>
        <location evidence="1 6">Periplasm</location>
    </subcellularLocation>
</comment>
<evidence type="ECO:0000313" key="9">
    <source>
        <dbReference type="EMBL" id="MSE15296.1"/>
    </source>
</evidence>
<evidence type="ECO:0000256" key="6">
    <source>
        <dbReference type="RuleBase" id="RU003918"/>
    </source>
</evidence>
<dbReference type="GO" id="GO:0071555">
    <property type="term" value="P:cell wall organization"/>
    <property type="evidence" value="ECO:0007669"/>
    <property type="project" value="InterPro"/>
</dbReference>
<evidence type="ECO:0000256" key="1">
    <source>
        <dbReference type="ARBA" id="ARBA00004418"/>
    </source>
</evidence>
<dbReference type="Pfam" id="PF00345">
    <property type="entry name" value="PapD_N"/>
    <property type="match status" value="1"/>
</dbReference>
<keyword evidence="4" id="KW-0574">Periplasm</keyword>
<dbReference type="SUPFAM" id="SSF49354">
    <property type="entry name" value="PapD-like"/>
    <property type="match status" value="1"/>
</dbReference>
<keyword evidence="5 6" id="KW-0143">Chaperone</keyword>
<dbReference type="AlphaFoldDB" id="A0A7X2MLF4"/>
<dbReference type="EMBL" id="WKLC01000309">
    <property type="protein sequence ID" value="MSE15296.1"/>
    <property type="molecule type" value="Genomic_DNA"/>
</dbReference>
<dbReference type="PANTHER" id="PTHR30251">
    <property type="entry name" value="PILUS ASSEMBLY CHAPERONE"/>
    <property type="match status" value="1"/>
</dbReference>
<protein>
    <submittedName>
        <fullName evidence="9">Fimbrial assembly chaperone</fullName>
    </submittedName>
</protein>
<organism evidence="9 10">
    <name type="scientific">Enterobacter agglomerans</name>
    <name type="common">Erwinia herbicola</name>
    <name type="synonym">Pantoea agglomerans</name>
    <dbReference type="NCBI Taxonomy" id="549"/>
    <lineage>
        <taxon>Bacteria</taxon>
        <taxon>Pseudomonadati</taxon>
        <taxon>Pseudomonadota</taxon>
        <taxon>Gammaproteobacteria</taxon>
        <taxon>Enterobacterales</taxon>
        <taxon>Erwiniaceae</taxon>
        <taxon>Pantoea</taxon>
        <taxon>Pantoea agglomerans group</taxon>
    </lineage>
</organism>
<dbReference type="InterPro" id="IPR036316">
    <property type="entry name" value="Pili_assmbl_chap_C_dom_sf"/>
</dbReference>
<evidence type="ECO:0000259" key="7">
    <source>
        <dbReference type="Pfam" id="PF00345"/>
    </source>
</evidence>
<comment type="similarity">
    <text evidence="2 6">Belongs to the periplasmic pilus chaperone family.</text>
</comment>
<keyword evidence="3" id="KW-0732">Signal</keyword>
<comment type="caution">
    <text evidence="9">The sequence shown here is derived from an EMBL/GenBank/DDBJ whole genome shotgun (WGS) entry which is preliminary data.</text>
</comment>
<proteinExistence type="inferred from homology"/>
<dbReference type="InterPro" id="IPR001829">
    <property type="entry name" value="Pili_assmbl_chaperone_bac"/>
</dbReference>
<dbReference type="Pfam" id="PF02753">
    <property type="entry name" value="PapD_C"/>
    <property type="match status" value="1"/>
</dbReference>
<dbReference type="PANTHER" id="PTHR30251:SF7">
    <property type="entry name" value="FIMBRIAE CHAPARONE"/>
    <property type="match status" value="1"/>
</dbReference>
<dbReference type="SUPFAM" id="SSF49584">
    <property type="entry name" value="Periplasmic chaperone C-domain"/>
    <property type="match status" value="1"/>
</dbReference>
<dbReference type="PRINTS" id="PR00969">
    <property type="entry name" value="CHAPERONPILI"/>
</dbReference>
<evidence type="ECO:0000256" key="2">
    <source>
        <dbReference type="ARBA" id="ARBA00007399"/>
    </source>
</evidence>
<dbReference type="Proteomes" id="UP000461948">
    <property type="component" value="Unassembled WGS sequence"/>
</dbReference>
<dbReference type="InterPro" id="IPR016148">
    <property type="entry name" value="Pili_assmbl_chaperone_C"/>
</dbReference>
<evidence type="ECO:0000313" key="10">
    <source>
        <dbReference type="Proteomes" id="UP000461948"/>
    </source>
</evidence>
<dbReference type="InterPro" id="IPR016147">
    <property type="entry name" value="Pili_assmbl_chaperone_N"/>
</dbReference>
<dbReference type="PROSITE" id="PS00635">
    <property type="entry name" value="PILI_CHAPERONE"/>
    <property type="match status" value="1"/>
</dbReference>
<gene>
    <name evidence="9" type="ORF">GKC49_09140</name>
</gene>
<feature type="domain" description="Pili assembly chaperone C-terminal" evidence="8">
    <location>
        <begin position="174"/>
        <end position="229"/>
    </location>
</feature>
<evidence type="ECO:0000259" key="8">
    <source>
        <dbReference type="Pfam" id="PF02753"/>
    </source>
</evidence>
<sequence length="238" mass="26549">MRSYRLWSVFSNVVVLSGVLLSFSVWAVVNVDKTRIVFNQSDLSQSVNVVNSGGNETYLQIWTDDGDLTLSPDASITPVIVIPPVVKMYPGEMRSLRLVLTSRQALPADKESLYWLNIYQIPALKKELNAAERKVVLPLRIRLKIFIRPEGLIAPLTTDPEKLRFAVKGNKIAITNPTPWFMSMNVYSEGQQSIKNLTLAPQSDAYIDSHTPPKPGESVSYAVINDQGVPVNYTTTLK</sequence>
<evidence type="ECO:0000256" key="5">
    <source>
        <dbReference type="ARBA" id="ARBA00023186"/>
    </source>
</evidence>